<keyword evidence="7 10" id="KW-0574">Periplasm</keyword>
<feature type="chain" id="PRO_5044912478" description="Outer-membrane lipoprotein carrier protein" evidence="10">
    <location>
        <begin position="20"/>
        <end position="208"/>
    </location>
</feature>
<keyword evidence="6 10" id="KW-0732">Signal</keyword>
<keyword evidence="9 10" id="KW-0143">Chaperone</keyword>
<evidence type="ECO:0000256" key="3">
    <source>
        <dbReference type="ARBA" id="ARBA00011245"/>
    </source>
</evidence>
<dbReference type="CDD" id="cd16325">
    <property type="entry name" value="LolA"/>
    <property type="match status" value="1"/>
</dbReference>
<name>A0ABV1RH48_9ALTE</name>
<comment type="subunit">
    <text evidence="3 10">Monomer.</text>
</comment>
<proteinExistence type="inferred from homology"/>
<evidence type="ECO:0000256" key="4">
    <source>
        <dbReference type="ARBA" id="ARBA00014035"/>
    </source>
</evidence>
<keyword evidence="11" id="KW-0449">Lipoprotein</keyword>
<comment type="similarity">
    <text evidence="2 10">Belongs to the LolA family.</text>
</comment>
<evidence type="ECO:0000256" key="6">
    <source>
        <dbReference type="ARBA" id="ARBA00022729"/>
    </source>
</evidence>
<dbReference type="HAMAP" id="MF_00240">
    <property type="entry name" value="LolA"/>
    <property type="match status" value="1"/>
</dbReference>
<protein>
    <recommendedName>
        <fullName evidence="4 10">Outer-membrane lipoprotein carrier protein</fullName>
    </recommendedName>
</protein>
<evidence type="ECO:0000256" key="5">
    <source>
        <dbReference type="ARBA" id="ARBA00022448"/>
    </source>
</evidence>
<dbReference type="PANTHER" id="PTHR35869:SF1">
    <property type="entry name" value="OUTER-MEMBRANE LIPOPROTEIN CARRIER PROTEIN"/>
    <property type="match status" value="1"/>
</dbReference>
<evidence type="ECO:0000313" key="11">
    <source>
        <dbReference type="EMBL" id="MER2492272.1"/>
    </source>
</evidence>
<dbReference type="InterPro" id="IPR029046">
    <property type="entry name" value="LolA/LolB/LppX"/>
</dbReference>
<evidence type="ECO:0000256" key="9">
    <source>
        <dbReference type="ARBA" id="ARBA00023186"/>
    </source>
</evidence>
<gene>
    <name evidence="10 11" type="primary">lolA</name>
    <name evidence="11" type="ORF">ABS311_10315</name>
</gene>
<organism evidence="11 12">
    <name type="scientific">Catenovulum sediminis</name>
    <dbReference type="NCBI Taxonomy" id="1740262"/>
    <lineage>
        <taxon>Bacteria</taxon>
        <taxon>Pseudomonadati</taxon>
        <taxon>Pseudomonadota</taxon>
        <taxon>Gammaproteobacteria</taxon>
        <taxon>Alteromonadales</taxon>
        <taxon>Alteromonadaceae</taxon>
        <taxon>Catenovulum</taxon>
    </lineage>
</organism>
<keyword evidence="12" id="KW-1185">Reference proteome</keyword>
<evidence type="ECO:0000256" key="1">
    <source>
        <dbReference type="ARBA" id="ARBA00004418"/>
    </source>
</evidence>
<dbReference type="InterPro" id="IPR004564">
    <property type="entry name" value="OM_lipoprot_carrier_LolA-like"/>
</dbReference>
<keyword evidence="5 10" id="KW-0813">Transport</keyword>
<evidence type="ECO:0000256" key="7">
    <source>
        <dbReference type="ARBA" id="ARBA00022764"/>
    </source>
</evidence>
<evidence type="ECO:0000256" key="2">
    <source>
        <dbReference type="ARBA" id="ARBA00007615"/>
    </source>
</evidence>
<dbReference type="InterPro" id="IPR018323">
    <property type="entry name" value="OM_lipoprot_carrier_LolA_Pbac"/>
</dbReference>
<evidence type="ECO:0000313" key="12">
    <source>
        <dbReference type="Proteomes" id="UP001467690"/>
    </source>
</evidence>
<dbReference type="Gene3D" id="2.50.20.10">
    <property type="entry name" value="Lipoprotein localisation LolA/LolB/LppX"/>
    <property type="match status" value="1"/>
</dbReference>
<dbReference type="NCBIfam" id="TIGR00547">
    <property type="entry name" value="lolA"/>
    <property type="match status" value="1"/>
</dbReference>
<dbReference type="SUPFAM" id="SSF89392">
    <property type="entry name" value="Prokaryotic lipoproteins and lipoprotein localization factors"/>
    <property type="match status" value="1"/>
</dbReference>
<keyword evidence="8 10" id="KW-0653">Protein transport</keyword>
<evidence type="ECO:0000256" key="8">
    <source>
        <dbReference type="ARBA" id="ARBA00022927"/>
    </source>
</evidence>
<reference evidence="11 12" key="1">
    <citation type="submission" date="2024-06" db="EMBL/GenBank/DDBJ databases">
        <authorList>
            <person name="Chen R.Y."/>
        </authorList>
    </citation>
    <scope>NUCLEOTIDE SEQUENCE [LARGE SCALE GENOMIC DNA]</scope>
    <source>
        <strain evidence="11 12">D2</strain>
    </source>
</reference>
<dbReference type="RefSeq" id="WP_143871623.1">
    <property type="nucleotide sequence ID" value="NZ_CP041660.1"/>
</dbReference>
<comment type="function">
    <text evidence="10">Participates in the translocation of lipoproteins from the inner membrane to the outer membrane. Only forms a complex with a lipoprotein if the residue after the N-terminal Cys is not an aspartate (The Asp acts as a targeting signal to indicate that the lipoprotein should stay in the inner membrane).</text>
</comment>
<accession>A0ABV1RH48</accession>
<dbReference type="Pfam" id="PF03548">
    <property type="entry name" value="LolA"/>
    <property type="match status" value="1"/>
</dbReference>
<sequence length="208" mass="23991" precursor="true">MKKIVSSLVLLILSFAVSAEQTVSQQLKEKLSEIAGFSAQFKQKVLDSKKQVVQLSEGNIELIQPNKFRWETLPPNDSLLMSDGVSVWFYDPFVEQATVYNFADTVNSNPILLLLQPDASAWQEYIIEKPSASVFKVTSKSQRNQIEYIEISFTQDNAVEWLTIKDRQQQTSHYQFFQFKQTQLSDFGKEYFVFKLPEGADLDDQRQQ</sequence>
<comment type="subcellular location">
    <subcellularLocation>
        <location evidence="1 10">Periplasm</location>
    </subcellularLocation>
</comment>
<feature type="signal peptide" evidence="10">
    <location>
        <begin position="1"/>
        <end position="19"/>
    </location>
</feature>
<dbReference type="PANTHER" id="PTHR35869">
    <property type="entry name" value="OUTER-MEMBRANE LIPOPROTEIN CARRIER PROTEIN"/>
    <property type="match status" value="1"/>
</dbReference>
<comment type="caution">
    <text evidence="11">The sequence shown here is derived from an EMBL/GenBank/DDBJ whole genome shotgun (WGS) entry which is preliminary data.</text>
</comment>
<dbReference type="Proteomes" id="UP001467690">
    <property type="component" value="Unassembled WGS sequence"/>
</dbReference>
<evidence type="ECO:0000256" key="10">
    <source>
        <dbReference type="HAMAP-Rule" id="MF_00240"/>
    </source>
</evidence>
<dbReference type="EMBL" id="JBELOE010000209">
    <property type="protein sequence ID" value="MER2492272.1"/>
    <property type="molecule type" value="Genomic_DNA"/>
</dbReference>